<sequence>MYLTKFLCLCALPGSVQHRDLVPTVSSRHSGTPMAVRDLGVRSRSCDH</sequence>
<gene>
    <name evidence="1" type="ORF">SPARVUS_LOCUS6931538</name>
</gene>
<reference evidence="1" key="1">
    <citation type="submission" date="2023-05" db="EMBL/GenBank/DDBJ databases">
        <authorList>
            <person name="Stuckert A."/>
        </authorList>
    </citation>
    <scope>NUCLEOTIDE SEQUENCE</scope>
</reference>
<organism evidence="1 2">
    <name type="scientific">Staurois parvus</name>
    <dbReference type="NCBI Taxonomy" id="386267"/>
    <lineage>
        <taxon>Eukaryota</taxon>
        <taxon>Metazoa</taxon>
        <taxon>Chordata</taxon>
        <taxon>Craniata</taxon>
        <taxon>Vertebrata</taxon>
        <taxon>Euteleostomi</taxon>
        <taxon>Amphibia</taxon>
        <taxon>Batrachia</taxon>
        <taxon>Anura</taxon>
        <taxon>Neobatrachia</taxon>
        <taxon>Ranoidea</taxon>
        <taxon>Ranidae</taxon>
        <taxon>Staurois</taxon>
    </lineage>
</organism>
<name>A0ABN9DD61_9NEOB</name>
<dbReference type="EMBL" id="CATNWA010014242">
    <property type="protein sequence ID" value="CAI9569496.1"/>
    <property type="molecule type" value="Genomic_DNA"/>
</dbReference>
<evidence type="ECO:0000313" key="1">
    <source>
        <dbReference type="EMBL" id="CAI9569496.1"/>
    </source>
</evidence>
<evidence type="ECO:0000313" key="2">
    <source>
        <dbReference type="Proteomes" id="UP001162483"/>
    </source>
</evidence>
<proteinExistence type="predicted"/>
<accession>A0ABN9DD61</accession>
<dbReference type="Proteomes" id="UP001162483">
    <property type="component" value="Unassembled WGS sequence"/>
</dbReference>
<keyword evidence="2" id="KW-1185">Reference proteome</keyword>
<comment type="caution">
    <text evidence="1">The sequence shown here is derived from an EMBL/GenBank/DDBJ whole genome shotgun (WGS) entry which is preliminary data.</text>
</comment>
<protein>
    <submittedName>
        <fullName evidence="1">Uncharacterized protein</fullName>
    </submittedName>
</protein>